<evidence type="ECO:0000256" key="1">
    <source>
        <dbReference type="SAM" id="MobiDB-lite"/>
    </source>
</evidence>
<feature type="region of interest" description="Disordered" evidence="1">
    <location>
        <begin position="1"/>
        <end position="21"/>
    </location>
</feature>
<keyword evidence="3" id="KW-1185">Reference proteome</keyword>
<dbReference type="Proteomes" id="UP000298652">
    <property type="component" value="Chromosome 3"/>
</dbReference>
<evidence type="ECO:0000313" key="3">
    <source>
        <dbReference type="Proteomes" id="UP000298652"/>
    </source>
</evidence>
<sequence>MGHLGRLGCHKAEADPQARSVVRPTQLTGWWATTSQAQAGPGHLAISVLQDSP</sequence>
<protein>
    <submittedName>
        <fullName evidence="2">Uncharacterized protein</fullName>
    </submittedName>
</protein>
<dbReference type="EMBL" id="CM016554">
    <property type="protein sequence ID" value="TKW29022.1"/>
    <property type="molecule type" value="Genomic_DNA"/>
</dbReference>
<organism evidence="2 3">
    <name type="scientific">Setaria viridis</name>
    <name type="common">Green bristlegrass</name>
    <name type="synonym">Setaria italica subsp. viridis</name>
    <dbReference type="NCBI Taxonomy" id="4556"/>
    <lineage>
        <taxon>Eukaryota</taxon>
        <taxon>Viridiplantae</taxon>
        <taxon>Streptophyta</taxon>
        <taxon>Embryophyta</taxon>
        <taxon>Tracheophyta</taxon>
        <taxon>Spermatophyta</taxon>
        <taxon>Magnoliopsida</taxon>
        <taxon>Liliopsida</taxon>
        <taxon>Poales</taxon>
        <taxon>Poaceae</taxon>
        <taxon>PACMAD clade</taxon>
        <taxon>Panicoideae</taxon>
        <taxon>Panicodae</taxon>
        <taxon>Paniceae</taxon>
        <taxon>Cenchrinae</taxon>
        <taxon>Setaria</taxon>
    </lineage>
</organism>
<name>A0A4U6VJE2_SETVI</name>
<evidence type="ECO:0000313" key="2">
    <source>
        <dbReference type="EMBL" id="TKW29022.1"/>
    </source>
</evidence>
<dbReference type="AlphaFoldDB" id="A0A4U6VJE2"/>
<reference evidence="2" key="1">
    <citation type="submission" date="2019-03" db="EMBL/GenBank/DDBJ databases">
        <title>WGS assembly of Setaria viridis.</title>
        <authorList>
            <person name="Huang P."/>
            <person name="Jenkins J."/>
            <person name="Grimwood J."/>
            <person name="Barry K."/>
            <person name="Healey A."/>
            <person name="Mamidi S."/>
            <person name="Sreedasyam A."/>
            <person name="Shu S."/>
            <person name="Feldman M."/>
            <person name="Wu J."/>
            <person name="Yu Y."/>
            <person name="Chen C."/>
            <person name="Johnson J."/>
            <person name="Rokhsar D."/>
            <person name="Baxter I."/>
            <person name="Schmutz J."/>
            <person name="Brutnell T."/>
            <person name="Kellogg E."/>
        </authorList>
    </citation>
    <scope>NUCLEOTIDE SEQUENCE [LARGE SCALE GENOMIC DNA]</scope>
</reference>
<gene>
    <name evidence="2" type="ORF">SEVIR_3G368050v2</name>
</gene>
<accession>A0A4U6VJE2</accession>
<dbReference type="Gramene" id="TKW29022">
    <property type="protein sequence ID" value="TKW29022"/>
    <property type="gene ID" value="SEVIR_3G368050v2"/>
</dbReference>
<proteinExistence type="predicted"/>